<dbReference type="EMBL" id="GBRH01177026">
    <property type="protein sequence ID" value="JAE20870.1"/>
    <property type="molecule type" value="Transcribed_RNA"/>
</dbReference>
<reference evidence="1" key="2">
    <citation type="journal article" date="2015" name="Data Brief">
        <title>Shoot transcriptome of the giant reed, Arundo donax.</title>
        <authorList>
            <person name="Barrero R.A."/>
            <person name="Guerrero F.D."/>
            <person name="Moolhuijzen P."/>
            <person name="Goolsby J.A."/>
            <person name="Tidwell J."/>
            <person name="Bellgard S.E."/>
            <person name="Bellgard M.I."/>
        </authorList>
    </citation>
    <scope>NUCLEOTIDE SEQUENCE</scope>
    <source>
        <tissue evidence="1">Shoot tissue taken approximately 20 cm above the soil surface</tissue>
    </source>
</reference>
<organism evidence="1">
    <name type="scientific">Arundo donax</name>
    <name type="common">Giant reed</name>
    <name type="synonym">Donax arundinaceus</name>
    <dbReference type="NCBI Taxonomy" id="35708"/>
    <lineage>
        <taxon>Eukaryota</taxon>
        <taxon>Viridiplantae</taxon>
        <taxon>Streptophyta</taxon>
        <taxon>Embryophyta</taxon>
        <taxon>Tracheophyta</taxon>
        <taxon>Spermatophyta</taxon>
        <taxon>Magnoliopsida</taxon>
        <taxon>Liliopsida</taxon>
        <taxon>Poales</taxon>
        <taxon>Poaceae</taxon>
        <taxon>PACMAD clade</taxon>
        <taxon>Arundinoideae</taxon>
        <taxon>Arundineae</taxon>
        <taxon>Arundo</taxon>
    </lineage>
</organism>
<sequence>MATNEAFGC</sequence>
<evidence type="ECO:0000313" key="1">
    <source>
        <dbReference type="EMBL" id="JAE20870.1"/>
    </source>
</evidence>
<proteinExistence type="predicted"/>
<reference evidence="1" key="1">
    <citation type="submission" date="2014-09" db="EMBL/GenBank/DDBJ databases">
        <authorList>
            <person name="Magalhaes I.L.F."/>
            <person name="Oliveira U."/>
            <person name="Santos F.R."/>
            <person name="Vidigal T.H.D.A."/>
            <person name="Brescovit A.D."/>
            <person name="Santos A.J."/>
        </authorList>
    </citation>
    <scope>NUCLEOTIDE SEQUENCE</scope>
    <source>
        <tissue evidence="1">Shoot tissue taken approximately 20 cm above the soil surface</tissue>
    </source>
</reference>
<accession>A0A0A9G716</accession>
<protein>
    <submittedName>
        <fullName evidence="1">Uncharacterized protein</fullName>
    </submittedName>
</protein>
<name>A0A0A9G716_ARUDO</name>